<dbReference type="Pfam" id="PF13384">
    <property type="entry name" value="HTH_23"/>
    <property type="match status" value="1"/>
</dbReference>
<evidence type="ECO:0000313" key="1">
    <source>
        <dbReference type="EMBL" id="MBB4722720.1"/>
    </source>
</evidence>
<organism evidence="1 2">
    <name type="scientific">Xanthomonas euvesicatoria</name>
    <dbReference type="NCBI Taxonomy" id="456327"/>
    <lineage>
        <taxon>Bacteria</taxon>
        <taxon>Pseudomonadati</taxon>
        <taxon>Pseudomonadota</taxon>
        <taxon>Gammaproteobacteria</taxon>
        <taxon>Lysobacterales</taxon>
        <taxon>Lysobacteraceae</taxon>
        <taxon>Xanthomonas</taxon>
    </lineage>
</organism>
<gene>
    <name evidence="1" type="ORF">FHY32_001038</name>
</gene>
<accession>A0AAW3U2F1</accession>
<dbReference type="Proteomes" id="UP000576603">
    <property type="component" value="Unassembled WGS sequence"/>
</dbReference>
<dbReference type="InterPro" id="IPR010982">
    <property type="entry name" value="Lambda_DNA-bd_dom_sf"/>
</dbReference>
<sequence length="79" mass="8290">MNEPTPAQAVLRLVEAGWSESRIAKEVGTSQPTIHRIKHGQRSVAFEIGTALVRLAGASQKTSLIAECSGHVADGPEAA</sequence>
<dbReference type="AlphaFoldDB" id="A0AAW3U2F1"/>
<dbReference type="EMBL" id="JACHNL010000002">
    <property type="protein sequence ID" value="MBB4722720.1"/>
    <property type="molecule type" value="Genomic_DNA"/>
</dbReference>
<proteinExistence type="predicted"/>
<dbReference type="RefSeq" id="WP_184420289.1">
    <property type="nucleotide sequence ID" value="NZ_JACHNK010000002.1"/>
</dbReference>
<evidence type="ECO:0000313" key="2">
    <source>
        <dbReference type="Proteomes" id="UP000576603"/>
    </source>
</evidence>
<dbReference type="SUPFAM" id="SSF47413">
    <property type="entry name" value="lambda repressor-like DNA-binding domains"/>
    <property type="match status" value="1"/>
</dbReference>
<protein>
    <submittedName>
        <fullName evidence="1">Transcriptional regulator</fullName>
    </submittedName>
</protein>
<dbReference type="GO" id="GO:0003677">
    <property type="term" value="F:DNA binding"/>
    <property type="evidence" value="ECO:0007669"/>
    <property type="project" value="InterPro"/>
</dbReference>
<name>A0AAW3U2F1_XANEU</name>
<dbReference type="Gene3D" id="1.10.10.60">
    <property type="entry name" value="Homeodomain-like"/>
    <property type="match status" value="1"/>
</dbReference>
<reference evidence="1 2" key="1">
    <citation type="submission" date="2020-08" db="EMBL/GenBank/DDBJ databases">
        <title>Studying the diversity of plant-associated saprophytic bacteria and their role in host health and plant-pathogen interactions.</title>
        <authorList>
            <person name="Potnis N."/>
        </authorList>
    </citation>
    <scope>NUCLEOTIDE SEQUENCE [LARGE SCALE GENOMIC DNA]</scope>
    <source>
        <strain evidence="1 2">CFBP 7922</strain>
    </source>
</reference>
<comment type="caution">
    <text evidence="1">The sequence shown here is derived from an EMBL/GenBank/DDBJ whole genome shotgun (WGS) entry which is preliminary data.</text>
</comment>